<dbReference type="InterPro" id="IPR015422">
    <property type="entry name" value="PyrdxlP-dep_Trfase_small"/>
</dbReference>
<sequence length="411" mass="47405">MTEKILVTKSTLPELDEYVNEIRSIWDSHWLTNMGEKHKELQSELRMFLEAENVDLLTNGHMALELSIQALGLKGEVITTPFTFASTTHAIVRNHLHPVFCDIRKEDFTIDAGKIERLITDKTSAIIPVHVYGNICEVEKIQKIADKYGLKIIYDAAHAFGENYKGKGISCFGDVSCFSFHATKVFHTIEGGAVCYKDLDFGKRLAWLKNFGIKNEEVIEGVGANAKMNEFSAAMGLCNLRHIKDVLLKRKRIVELYRKYLEDVDGIQLNVIQHETESNYAYFPIVFHEEKFGSSRNEVAEKLEEENIYPRKYFYPLTSTFDCYHDKYNADNTPVALHISKRILTLPLYHEEKFGSSRNEVAEKLEEENIYPRKYFYPLTSTFDCYHDKYNADNTPVALHISKRILTLPLY</sequence>
<evidence type="ECO:0000256" key="1">
    <source>
        <dbReference type="ARBA" id="ARBA00022898"/>
    </source>
</evidence>
<dbReference type="InterPro" id="IPR000653">
    <property type="entry name" value="DegT/StrS_aminotransferase"/>
</dbReference>
<dbReference type="GO" id="GO:0008483">
    <property type="term" value="F:transaminase activity"/>
    <property type="evidence" value="ECO:0007669"/>
    <property type="project" value="UniProtKB-KW"/>
</dbReference>
<dbReference type="InterPro" id="IPR015424">
    <property type="entry name" value="PyrdxlP-dep_Trfase"/>
</dbReference>
<feature type="non-terminal residue" evidence="6">
    <location>
        <position position="411"/>
    </location>
</feature>
<dbReference type="PANTHER" id="PTHR30244:SF9">
    <property type="entry name" value="PROTEIN RV3402C"/>
    <property type="match status" value="1"/>
</dbReference>
<evidence type="ECO:0000313" key="6">
    <source>
        <dbReference type="EMBL" id="NDO71605.1"/>
    </source>
</evidence>
<gene>
    <name evidence="6" type="ORF">FMM80_24325</name>
</gene>
<keyword evidence="1 4" id="KW-0663">Pyridoxal phosphate</keyword>
<feature type="modified residue" description="N6-(pyridoxal phosphate)lysine" evidence="4">
    <location>
        <position position="184"/>
    </location>
</feature>
<keyword evidence="6" id="KW-0808">Transferase</keyword>
<feature type="active site" description="Proton acceptor" evidence="3">
    <location>
        <position position="184"/>
    </location>
</feature>
<dbReference type="Proteomes" id="UP000474104">
    <property type="component" value="Unassembled WGS sequence"/>
</dbReference>
<dbReference type="CDD" id="cd00616">
    <property type="entry name" value="AHBA_syn"/>
    <property type="match status" value="1"/>
</dbReference>
<dbReference type="Gene3D" id="3.90.1150.10">
    <property type="entry name" value="Aspartate Aminotransferase, domain 1"/>
    <property type="match status" value="1"/>
</dbReference>
<organism evidence="6 7">
    <name type="scientific">Schaedlerella arabinosiphila</name>
    <dbReference type="NCBI Taxonomy" id="2044587"/>
    <lineage>
        <taxon>Bacteria</taxon>
        <taxon>Bacillati</taxon>
        <taxon>Bacillota</taxon>
        <taxon>Clostridia</taxon>
        <taxon>Lachnospirales</taxon>
        <taxon>Lachnospiraceae</taxon>
        <taxon>Schaedlerella</taxon>
    </lineage>
</organism>
<evidence type="ECO:0000256" key="5">
    <source>
        <dbReference type="RuleBase" id="RU004508"/>
    </source>
</evidence>
<dbReference type="GO" id="GO:0030170">
    <property type="term" value="F:pyridoxal phosphate binding"/>
    <property type="evidence" value="ECO:0007669"/>
    <property type="project" value="TreeGrafter"/>
</dbReference>
<evidence type="ECO:0000313" key="7">
    <source>
        <dbReference type="Proteomes" id="UP000474104"/>
    </source>
</evidence>
<comment type="similarity">
    <text evidence="2 5">Belongs to the DegT/DnrJ/EryC1 family.</text>
</comment>
<dbReference type="GO" id="GO:0000271">
    <property type="term" value="P:polysaccharide biosynthetic process"/>
    <property type="evidence" value="ECO:0007669"/>
    <property type="project" value="TreeGrafter"/>
</dbReference>
<dbReference type="RefSeq" id="WP_162205983.1">
    <property type="nucleotide sequence ID" value="NZ_VIRB01000142.1"/>
</dbReference>
<evidence type="ECO:0000256" key="4">
    <source>
        <dbReference type="PIRSR" id="PIRSR000390-2"/>
    </source>
</evidence>
<comment type="caution">
    <text evidence="6">The sequence shown here is derived from an EMBL/GenBank/DDBJ whole genome shotgun (WGS) entry which is preliminary data.</text>
</comment>
<name>A0A9X5H8W7_9FIRM</name>
<dbReference type="AlphaFoldDB" id="A0A9X5H8W7"/>
<accession>A0A9X5H8W7</accession>
<evidence type="ECO:0000256" key="3">
    <source>
        <dbReference type="PIRSR" id="PIRSR000390-1"/>
    </source>
</evidence>
<dbReference type="PANTHER" id="PTHR30244">
    <property type="entry name" value="TRANSAMINASE"/>
    <property type="match status" value="1"/>
</dbReference>
<dbReference type="EMBL" id="VIRB01000142">
    <property type="protein sequence ID" value="NDO71605.1"/>
    <property type="molecule type" value="Genomic_DNA"/>
</dbReference>
<evidence type="ECO:0000256" key="2">
    <source>
        <dbReference type="ARBA" id="ARBA00037999"/>
    </source>
</evidence>
<protein>
    <submittedName>
        <fullName evidence="6">DegT/DnrJ/EryC1/StrS family aminotransferase</fullName>
    </submittedName>
</protein>
<proteinExistence type="inferred from homology"/>
<dbReference type="InterPro" id="IPR015421">
    <property type="entry name" value="PyrdxlP-dep_Trfase_major"/>
</dbReference>
<dbReference type="PIRSF" id="PIRSF000390">
    <property type="entry name" value="PLP_StrS"/>
    <property type="match status" value="1"/>
</dbReference>
<keyword evidence="6" id="KW-0032">Aminotransferase</keyword>
<reference evidence="6 7" key="1">
    <citation type="submission" date="2019-07" db="EMBL/GenBank/DDBJ databases">
        <title>Draft genome sequences of 15 bacterial species constituting the stable defined intestinal microbiota of the GM15 gnotobiotic mouse model.</title>
        <authorList>
            <person name="Elie C."/>
            <person name="Mathieu A."/>
            <person name="Saliou A."/>
            <person name="Darnaud M."/>
            <person name="Leulier F."/>
            <person name="Tamellini A."/>
        </authorList>
    </citation>
    <scope>NUCLEOTIDE SEQUENCE [LARGE SCALE GENOMIC DNA]</scope>
    <source>
        <strain evidence="7">ASF 502</strain>
    </source>
</reference>
<dbReference type="Pfam" id="PF01041">
    <property type="entry name" value="DegT_DnrJ_EryC1"/>
    <property type="match status" value="1"/>
</dbReference>
<dbReference type="Gene3D" id="3.40.640.10">
    <property type="entry name" value="Type I PLP-dependent aspartate aminotransferase-like (Major domain)"/>
    <property type="match status" value="1"/>
</dbReference>
<dbReference type="SUPFAM" id="SSF53383">
    <property type="entry name" value="PLP-dependent transferases"/>
    <property type="match status" value="2"/>
</dbReference>